<feature type="transmembrane region" description="Helical" evidence="2">
    <location>
        <begin position="253"/>
        <end position="276"/>
    </location>
</feature>
<dbReference type="PANTHER" id="PTHR16861:SF9">
    <property type="entry name" value="CELL WALL INTEGRITY AND STRESS RESPONSE COMPONENT 1"/>
    <property type="match status" value="1"/>
</dbReference>
<dbReference type="Proteomes" id="UP001498421">
    <property type="component" value="Unassembled WGS sequence"/>
</dbReference>
<sequence>MFPFRQSAQTLGVLFLLATPWSPVTTALDVDICASFNTGSTDRNTSIYQTNGLCHDFCIDDYAFAITQANSCWCSNYAPAKSEQESVSSCDTPCPAYPAEDCGGDGLYGYLSLGGVLPSGTQGADSSSTTEATTTAPISKVTETVQHTVTVVSSETPTTESTTSSSSDETSTESETTETTETAETTEITETSESTSESSTSTADENQPTSEVQTVTAGGTVRTVTIGPTSTGTTASENAGVRVKSSDLGTGQVVGIVVGVIGAVIIAASLALFLWFRRRKQRNQQEGFQDDPSIRDSSSGIRPDMSVVGASPSSPNAASKRNSTLQVDPRMDPFKQGLYVRGGSHESINTLGDEHDYSRRIQAPKVLRATNPDP</sequence>
<evidence type="ECO:0000256" key="3">
    <source>
        <dbReference type="SAM" id="SignalP"/>
    </source>
</evidence>
<proteinExistence type="predicted"/>
<feature type="region of interest" description="Disordered" evidence="1">
    <location>
        <begin position="119"/>
        <end position="238"/>
    </location>
</feature>
<dbReference type="Pfam" id="PF01822">
    <property type="entry name" value="WSC"/>
    <property type="match status" value="1"/>
</dbReference>
<dbReference type="PANTHER" id="PTHR16861">
    <property type="entry name" value="GLYCOPROTEIN 38"/>
    <property type="match status" value="1"/>
</dbReference>
<keyword evidence="2" id="KW-0472">Membrane</keyword>
<reference evidence="5 6" key="1">
    <citation type="journal article" date="2025" name="Microbiol. Resour. Announc.">
        <title>Draft genome sequences for Neonectria magnoliae and Neonectria punicea, canker pathogens of Liriodendron tulipifera and Acer saccharum in West Virginia.</title>
        <authorList>
            <person name="Petronek H.M."/>
            <person name="Kasson M.T."/>
            <person name="Metheny A.M."/>
            <person name="Stauder C.M."/>
            <person name="Lovett B."/>
            <person name="Lynch S.C."/>
            <person name="Garnas J.R."/>
            <person name="Kasson L.R."/>
            <person name="Stajich J.E."/>
        </authorList>
    </citation>
    <scope>NUCLEOTIDE SEQUENCE [LARGE SCALE GENOMIC DNA]</scope>
    <source>
        <strain evidence="5 6">NRRL 64651</strain>
    </source>
</reference>
<dbReference type="SMART" id="SM00321">
    <property type="entry name" value="WSC"/>
    <property type="match status" value="1"/>
</dbReference>
<dbReference type="InterPro" id="IPR002889">
    <property type="entry name" value="WSC_carb-bd"/>
</dbReference>
<organism evidence="5 6">
    <name type="scientific">Neonectria magnoliae</name>
    <dbReference type="NCBI Taxonomy" id="2732573"/>
    <lineage>
        <taxon>Eukaryota</taxon>
        <taxon>Fungi</taxon>
        <taxon>Dikarya</taxon>
        <taxon>Ascomycota</taxon>
        <taxon>Pezizomycotina</taxon>
        <taxon>Sordariomycetes</taxon>
        <taxon>Hypocreomycetidae</taxon>
        <taxon>Hypocreales</taxon>
        <taxon>Nectriaceae</taxon>
        <taxon>Neonectria</taxon>
    </lineage>
</organism>
<protein>
    <submittedName>
        <fullName evidence="5">Cell wall integrity and stress response component 4</fullName>
    </submittedName>
</protein>
<keyword evidence="2" id="KW-1133">Transmembrane helix</keyword>
<keyword evidence="6" id="KW-1185">Reference proteome</keyword>
<comment type="caution">
    <text evidence="5">The sequence shown here is derived from an EMBL/GenBank/DDBJ whole genome shotgun (WGS) entry which is preliminary data.</text>
</comment>
<dbReference type="PROSITE" id="PS51212">
    <property type="entry name" value="WSC"/>
    <property type="match status" value="1"/>
</dbReference>
<keyword evidence="2" id="KW-0812">Transmembrane</keyword>
<feature type="domain" description="WSC" evidence="4">
    <location>
        <begin position="27"/>
        <end position="114"/>
    </location>
</feature>
<feature type="compositionally biased region" description="Polar residues" evidence="1">
    <location>
        <begin position="203"/>
        <end position="213"/>
    </location>
</feature>
<feature type="region of interest" description="Disordered" evidence="1">
    <location>
        <begin position="282"/>
        <end position="374"/>
    </location>
</feature>
<gene>
    <name evidence="5" type="primary">WSC4</name>
    <name evidence="5" type="ORF">QQZ08_009839</name>
</gene>
<evidence type="ECO:0000256" key="1">
    <source>
        <dbReference type="SAM" id="MobiDB-lite"/>
    </source>
</evidence>
<evidence type="ECO:0000256" key="2">
    <source>
        <dbReference type="SAM" id="Phobius"/>
    </source>
</evidence>
<feature type="compositionally biased region" description="Low complexity" evidence="1">
    <location>
        <begin position="179"/>
        <end position="202"/>
    </location>
</feature>
<feature type="compositionally biased region" description="Polar residues" evidence="1">
    <location>
        <begin position="311"/>
        <end position="326"/>
    </location>
</feature>
<name>A0ABR1HKV9_9HYPO</name>
<feature type="signal peptide" evidence="3">
    <location>
        <begin position="1"/>
        <end position="26"/>
    </location>
</feature>
<evidence type="ECO:0000313" key="6">
    <source>
        <dbReference type="Proteomes" id="UP001498421"/>
    </source>
</evidence>
<evidence type="ECO:0000313" key="5">
    <source>
        <dbReference type="EMBL" id="KAK7421751.1"/>
    </source>
</evidence>
<dbReference type="EMBL" id="JAZAVK010000117">
    <property type="protein sequence ID" value="KAK7421751.1"/>
    <property type="molecule type" value="Genomic_DNA"/>
</dbReference>
<feature type="compositionally biased region" description="Low complexity" evidence="1">
    <location>
        <begin position="119"/>
        <end position="169"/>
    </location>
</feature>
<accession>A0ABR1HKV9</accession>
<feature type="compositionally biased region" description="Low complexity" evidence="1">
    <location>
        <begin position="214"/>
        <end position="234"/>
    </location>
</feature>
<keyword evidence="3" id="KW-0732">Signal</keyword>
<evidence type="ECO:0000259" key="4">
    <source>
        <dbReference type="PROSITE" id="PS51212"/>
    </source>
</evidence>
<feature type="chain" id="PRO_5045359402" evidence="3">
    <location>
        <begin position="27"/>
        <end position="374"/>
    </location>
</feature>